<evidence type="ECO:0000313" key="15">
    <source>
        <dbReference type="Proteomes" id="UP000006039"/>
    </source>
</evidence>
<dbReference type="GO" id="GO:0006606">
    <property type="term" value="P:protein import into nucleus"/>
    <property type="evidence" value="ECO:0007669"/>
    <property type="project" value="TreeGrafter"/>
</dbReference>
<evidence type="ECO:0000256" key="8">
    <source>
        <dbReference type="ARBA" id="ARBA00038387"/>
    </source>
</evidence>
<evidence type="ECO:0000259" key="12">
    <source>
        <dbReference type="Pfam" id="PF21093"/>
    </source>
</evidence>
<dbReference type="GO" id="GO:0017056">
    <property type="term" value="F:structural constituent of nuclear pore"/>
    <property type="evidence" value="ECO:0007669"/>
    <property type="project" value="InterPro"/>
</dbReference>
<keyword evidence="4" id="KW-0653">Protein transport</keyword>
<dbReference type="GO" id="GO:0044611">
    <property type="term" value="C:nuclear pore inner ring"/>
    <property type="evidence" value="ECO:0007669"/>
    <property type="project" value="TreeGrafter"/>
</dbReference>
<evidence type="ECO:0000256" key="5">
    <source>
        <dbReference type="ARBA" id="ARBA00023010"/>
    </source>
</evidence>
<evidence type="ECO:0000313" key="14">
    <source>
        <dbReference type="EnsemblFungi" id="EJT81041"/>
    </source>
</evidence>
<evidence type="ECO:0000256" key="4">
    <source>
        <dbReference type="ARBA" id="ARBA00022927"/>
    </source>
</evidence>
<dbReference type="Gene3D" id="1.25.10.70">
    <property type="match status" value="1"/>
</dbReference>
<evidence type="ECO:0000256" key="7">
    <source>
        <dbReference type="ARBA" id="ARBA00023242"/>
    </source>
</evidence>
<sequence length="1793" mass="195521">MAAPSDRTYSPPLEECLKGEKILLSWKAVSSSLADPGRLSSPAVSSFLADQFVEGLLRDPAKVFEPPSVQSKAEFETKTAAINVTPAPNEAFDLAQIKSDALWLSTGVALNEPAALRVVVAEFQARSASHLSGPLSAQDVANLHEIVGQQASQGAGLLSTLTAASHADAEAIWTDFQREESRRQRILQTYLSERRHFTAAAEYKTARMLEGSTTAERLPEAQQRELLEKACPAWLSYMSECIKRFIAGPEANLQEAQYRTDALAVDWIRTCLTESAHAAAIMLQILADSSKHTFAPPALVSQWFSLVAEYAFLDALSPADEGVAELAMPLKCLVCAVSMALLNIPRSMAFLDQDLELGEDEEAYLQEADVLLQIHGAIQGAADNSLVSPTPVVFIWTLLLHRMYSAYQERAERRDLAQNQRAQAGFELDGHPQPGLTRRNSAGSIISLEARSYDHFLVTASMSQDLQVVEGLAQAATAGGLVYDVLASFASCAGSGPEAAFAREIGAKARCVFLDLLKFTFHFVGYKSEPLACLFAILSEDNNEPGPGPGPGVESPADVVLQDRDLQDSYVREALNRYPYEYTPFTNMCKLLAARAGDEESSGMVTEHLLKTPTLTFILPEDFQEYQLVQEEENANAIQIMEDIPLFESGSSLWRRRPDDHEPFCLAAGSYGRFITDSGRLVMFDFEHSALALMGKRLEVYLSQQAHRSILQPLGADEVAETVSLLTALVRRETKMQGPQAGISILQETSKAVSRTRDVIAIVCGILDGAIQNDSASSEAASSITVLYECVRFVHTVMPLCPGRVWSYMARCELLNTEAHAGRLSRITGNAELSADRFLFLDSTIRLLSDLVDSAMESSVRRKVVIAKPGALQHTGSDGSLGSLWVGISDKILAQVALSTAQTAMDMFENSSAWRYTSGLHHSTIVGQLAQVLNKLVVFTYSIDDSNQRLTECLAPAAGYVVDCFLSSSSAGLKFHPLLLTLLAALEMPESSGLYPRAAETLSSRLAAVLELGTSLVKAATSLNKPTTVLELQLFKASSLLARLCAVSERFRAPALGLLEAVVTSAEGVVDSEPPSLLGYLGPQISKSFLKLLSRLDRPFDRPGETTRLWKLLSTIVRSRQRWLASCLLTGSVPRDAFSADSKTGKTSRVRKDSVLAAARDRLQDISSIPSEEALAVLEFFTAAQNHWPWAIFAMLKDSAHVDQLRKYVRELKSSTAIAKTSPGEAANQARIAAYIAETFAMQLYHLRQTGQGSSFAQQLLQDLDYFLRDGIQVSGYNTSLHVNFAKNFATRYNKIPPSAFKRTPFAPRELGKQYYYALDLAQQMLDFDAGWVGPRDSGFRSEMEMVNLNLSLVDGQIALFHAWEFLLLELSVCLLPKNKNMAVLMTQVAGQCLSASHSPKGPEQIFISLSKAQANLALTLVQRLADASELSKEAPQLLGTLWTTLNGVDDPFGASQVEHYRTLLKTLYVILRGCRRAEASVAVTQNVLGILDRVVGQGFRTLVALIHEPDTTVASDDVALITAILQACLAVPGVDECSTQVLNLMASHDVLHVAMSLFSWSDRLADGGDPVYGELSLLFLLELSAVPAVAEQLALDGLLGHVTSARVANLMRRPNVSPFASAVGAQRCYSIWAKAVLPLMINILGALGATIAPEVAFVLNWFSGLLESSVRRFESPGASRTASRDGPRHITLLAVSEVHSLALLTRVLDALRLSNNRDIPEVPWDAASLLEHVEFLLTRPNLLRERLLPLGNREIEWRATKAAGGDGAESRLEEKVVSLLDSVKTILSDDVE</sequence>
<dbReference type="eggNOG" id="ENOG502QQFV">
    <property type="taxonomic scope" value="Eukaryota"/>
</dbReference>
<dbReference type="HOGENOM" id="CLU_001029_0_0_1"/>
<dbReference type="EnsemblFungi" id="EJT81041">
    <property type="protein sequence ID" value="EJT81041"/>
    <property type="gene ID" value="GGTG_01029"/>
</dbReference>
<gene>
    <name evidence="14" type="primary">20341487</name>
    <name evidence="13" type="ORF">GGTG_01029</name>
</gene>
<feature type="domain" description="Nuclear pore protein Nup188 C-terminal" evidence="11">
    <location>
        <begin position="1438"/>
        <end position="1788"/>
    </location>
</feature>
<evidence type="ECO:0000259" key="10">
    <source>
        <dbReference type="Pfam" id="PF10487"/>
    </source>
</evidence>
<dbReference type="InterPro" id="IPR041634">
    <property type="entry name" value="Nup188_C"/>
</dbReference>
<dbReference type="PANTHER" id="PTHR31431:SF1">
    <property type="entry name" value="NUCLEOPORIN NUP188"/>
    <property type="match status" value="1"/>
</dbReference>
<evidence type="ECO:0000256" key="6">
    <source>
        <dbReference type="ARBA" id="ARBA00023132"/>
    </source>
</evidence>
<dbReference type="VEuPathDB" id="FungiDB:GGTG_01029"/>
<proteinExistence type="inferred from homology"/>
<organism evidence="13">
    <name type="scientific">Gaeumannomyces tritici (strain R3-111a-1)</name>
    <name type="common">Wheat and barley take-all root rot fungus</name>
    <name type="synonym">Gaeumannomyces graminis var. tritici</name>
    <dbReference type="NCBI Taxonomy" id="644352"/>
    <lineage>
        <taxon>Eukaryota</taxon>
        <taxon>Fungi</taxon>
        <taxon>Dikarya</taxon>
        <taxon>Ascomycota</taxon>
        <taxon>Pezizomycotina</taxon>
        <taxon>Sordariomycetes</taxon>
        <taxon>Sordariomycetidae</taxon>
        <taxon>Magnaporthales</taxon>
        <taxon>Magnaporthaceae</taxon>
        <taxon>Gaeumannomyces</taxon>
    </lineage>
</organism>
<dbReference type="InterPro" id="IPR018864">
    <property type="entry name" value="Nucleoporin_Nup188_N"/>
</dbReference>
<reference evidence="14" key="4">
    <citation type="journal article" date="2015" name="G3 (Bethesda)">
        <title>Genome sequences of three phytopathogenic species of the Magnaporthaceae family of fungi.</title>
        <authorList>
            <person name="Okagaki L.H."/>
            <person name="Nunes C.C."/>
            <person name="Sailsbery J."/>
            <person name="Clay B."/>
            <person name="Brown D."/>
            <person name="John T."/>
            <person name="Oh Y."/>
            <person name="Young N."/>
            <person name="Fitzgerald M."/>
            <person name="Haas B.J."/>
            <person name="Zeng Q."/>
            <person name="Young S."/>
            <person name="Adiconis X."/>
            <person name="Fan L."/>
            <person name="Levin J.Z."/>
            <person name="Mitchell T.K."/>
            <person name="Okubara P.A."/>
            <person name="Farman M.L."/>
            <person name="Kohn L.M."/>
            <person name="Birren B."/>
            <person name="Ma L.-J."/>
            <person name="Dean R.A."/>
        </authorList>
    </citation>
    <scope>NUCLEOTIDE SEQUENCE</scope>
    <source>
        <strain evidence="14">R3-111a-1</strain>
    </source>
</reference>
<dbReference type="Pfam" id="PF18378">
    <property type="entry name" value="Nup188_C"/>
    <property type="match status" value="1"/>
</dbReference>
<keyword evidence="5" id="KW-0811">Translocation</keyword>
<dbReference type="OrthoDB" id="102511at2759"/>
<dbReference type="EMBL" id="GL385395">
    <property type="protein sequence ID" value="EJT81041.1"/>
    <property type="molecule type" value="Genomic_DNA"/>
</dbReference>
<feature type="domain" description="Nucleoporin Nup188 N-terminal subdomain III" evidence="12">
    <location>
        <begin position="902"/>
        <end position="1131"/>
    </location>
</feature>
<dbReference type="PANTHER" id="PTHR31431">
    <property type="entry name" value="NUCLEOPORIN NUP188 HOMOLOG"/>
    <property type="match status" value="1"/>
</dbReference>
<dbReference type="FunCoup" id="J3NIE8">
    <property type="interactions" value="127"/>
</dbReference>
<evidence type="ECO:0000256" key="9">
    <source>
        <dbReference type="ARBA" id="ARBA00040174"/>
    </source>
</evidence>
<feature type="domain" description="Nucleoporin Nup188 N-terminal subdomain III" evidence="12">
    <location>
        <begin position="681"/>
        <end position="858"/>
    </location>
</feature>
<dbReference type="InterPro" id="IPR044840">
    <property type="entry name" value="Nup188"/>
</dbReference>
<dbReference type="RefSeq" id="XP_009217050.1">
    <property type="nucleotide sequence ID" value="XM_009218786.1"/>
</dbReference>
<keyword evidence="6" id="KW-0906">Nuclear pore complex</keyword>
<protein>
    <recommendedName>
        <fullName evidence="9">Nucleoporin NUP188</fullName>
    </recommendedName>
</protein>
<feature type="domain" description="Nucleoporin Nup188 N-terminal" evidence="10">
    <location>
        <begin position="179"/>
        <end position="413"/>
    </location>
</feature>
<dbReference type="InterPro" id="IPR048883">
    <property type="entry name" value="Nup188_N-subdom_III"/>
</dbReference>
<reference evidence="13" key="3">
    <citation type="submission" date="2010-09" db="EMBL/GenBank/DDBJ databases">
        <title>Annotation of Gaeumannomyces graminis var. tritici R3-111a-1.</title>
        <authorList>
            <consortium name="The Broad Institute Genome Sequencing Platform"/>
            <person name="Ma L.-J."/>
            <person name="Dead R."/>
            <person name="Young S.K."/>
            <person name="Zeng Q."/>
            <person name="Gargeya S."/>
            <person name="Fitzgerald M."/>
            <person name="Haas B."/>
            <person name="Abouelleil A."/>
            <person name="Alvarado L."/>
            <person name="Arachchi H.M."/>
            <person name="Berlin A."/>
            <person name="Brown A."/>
            <person name="Chapman S.B."/>
            <person name="Chen Z."/>
            <person name="Dunbar C."/>
            <person name="Freedman E."/>
            <person name="Gearin G."/>
            <person name="Gellesch M."/>
            <person name="Goldberg J."/>
            <person name="Griggs A."/>
            <person name="Gujja S."/>
            <person name="Heiman D."/>
            <person name="Howarth C."/>
            <person name="Larson L."/>
            <person name="Lui A."/>
            <person name="MacDonald P.J.P."/>
            <person name="Mehta T."/>
            <person name="Montmayeur A."/>
            <person name="Murphy C."/>
            <person name="Neiman D."/>
            <person name="Pearson M."/>
            <person name="Priest M."/>
            <person name="Roberts A."/>
            <person name="Saif S."/>
            <person name="Shea T."/>
            <person name="Shenoy N."/>
            <person name="Sisk P."/>
            <person name="Stolte C."/>
            <person name="Sykes S."/>
            <person name="Yandava C."/>
            <person name="Wortman J."/>
            <person name="Nusbaum C."/>
            <person name="Birren B."/>
        </authorList>
    </citation>
    <scope>NUCLEOTIDE SEQUENCE</scope>
    <source>
        <strain evidence="13">R3-111a-1</strain>
    </source>
</reference>
<dbReference type="GO" id="GO:0006405">
    <property type="term" value="P:RNA export from nucleus"/>
    <property type="evidence" value="ECO:0007669"/>
    <property type="project" value="TreeGrafter"/>
</dbReference>
<dbReference type="Pfam" id="PF21094">
    <property type="entry name" value="Nup188_SH3-like"/>
    <property type="match status" value="1"/>
</dbReference>
<reference evidence="13" key="2">
    <citation type="submission" date="2010-07" db="EMBL/GenBank/DDBJ databases">
        <authorList>
            <consortium name="The Broad Institute Genome Sequencing Platform"/>
            <consortium name="Broad Institute Genome Sequencing Center for Infectious Disease"/>
            <person name="Ma L.-J."/>
            <person name="Dead R."/>
            <person name="Young S."/>
            <person name="Zeng Q."/>
            <person name="Koehrsen M."/>
            <person name="Alvarado L."/>
            <person name="Berlin A."/>
            <person name="Chapman S.B."/>
            <person name="Chen Z."/>
            <person name="Freedman E."/>
            <person name="Gellesch M."/>
            <person name="Goldberg J."/>
            <person name="Griggs A."/>
            <person name="Gujja S."/>
            <person name="Heilman E.R."/>
            <person name="Heiman D."/>
            <person name="Hepburn T."/>
            <person name="Howarth C."/>
            <person name="Jen D."/>
            <person name="Larson L."/>
            <person name="Mehta T."/>
            <person name="Neiman D."/>
            <person name="Pearson M."/>
            <person name="Roberts A."/>
            <person name="Saif S."/>
            <person name="Shea T."/>
            <person name="Shenoy N."/>
            <person name="Sisk P."/>
            <person name="Stolte C."/>
            <person name="Sykes S."/>
            <person name="Walk T."/>
            <person name="White J."/>
            <person name="Yandava C."/>
            <person name="Haas B."/>
            <person name="Nusbaum C."/>
            <person name="Birren B."/>
        </authorList>
    </citation>
    <scope>NUCLEOTIDE SEQUENCE</scope>
    <source>
        <strain evidence="13">R3-111a-1</strain>
    </source>
</reference>
<keyword evidence="15" id="KW-1185">Reference proteome</keyword>
<evidence type="ECO:0000313" key="13">
    <source>
        <dbReference type="EMBL" id="EJT81041.1"/>
    </source>
</evidence>
<dbReference type="GeneID" id="20341487"/>
<evidence type="ECO:0000256" key="1">
    <source>
        <dbReference type="ARBA" id="ARBA00004567"/>
    </source>
</evidence>
<name>J3NIE8_GAET3</name>
<keyword evidence="7" id="KW-0539">Nucleus</keyword>
<comment type="subcellular location">
    <subcellularLocation>
        <location evidence="1">Nucleus</location>
        <location evidence="1">Nuclear pore complex</location>
    </subcellularLocation>
</comment>
<dbReference type="Proteomes" id="UP000006039">
    <property type="component" value="Unassembled WGS sequence"/>
</dbReference>
<dbReference type="GO" id="GO:0051028">
    <property type="term" value="P:mRNA transport"/>
    <property type="evidence" value="ECO:0007669"/>
    <property type="project" value="UniProtKB-KW"/>
</dbReference>
<comment type="similarity">
    <text evidence="8">Belongs to the Nup188 family.</text>
</comment>
<reference evidence="15" key="1">
    <citation type="submission" date="2010-07" db="EMBL/GenBank/DDBJ databases">
        <title>The genome sequence of Gaeumannomyces graminis var. tritici strain R3-111a-1.</title>
        <authorList>
            <consortium name="The Broad Institute Genome Sequencing Platform"/>
            <person name="Ma L.-J."/>
            <person name="Dead R."/>
            <person name="Young S."/>
            <person name="Zeng Q."/>
            <person name="Koehrsen M."/>
            <person name="Alvarado L."/>
            <person name="Berlin A."/>
            <person name="Chapman S.B."/>
            <person name="Chen Z."/>
            <person name="Freedman E."/>
            <person name="Gellesch M."/>
            <person name="Goldberg J."/>
            <person name="Griggs A."/>
            <person name="Gujja S."/>
            <person name="Heilman E.R."/>
            <person name="Heiman D."/>
            <person name="Hepburn T."/>
            <person name="Howarth C."/>
            <person name="Jen D."/>
            <person name="Larson L."/>
            <person name="Mehta T."/>
            <person name="Neiman D."/>
            <person name="Pearson M."/>
            <person name="Roberts A."/>
            <person name="Saif S."/>
            <person name="Shea T."/>
            <person name="Shenoy N."/>
            <person name="Sisk P."/>
            <person name="Stolte C."/>
            <person name="Sykes S."/>
            <person name="Walk T."/>
            <person name="White J."/>
            <person name="Yandava C."/>
            <person name="Haas B."/>
            <person name="Nusbaum C."/>
            <person name="Birren B."/>
        </authorList>
    </citation>
    <scope>NUCLEOTIDE SEQUENCE [LARGE SCALE GENOMIC DNA]</scope>
    <source>
        <strain evidence="15">R3-111a-1</strain>
    </source>
</reference>
<dbReference type="STRING" id="644352.J3NIE8"/>
<evidence type="ECO:0000256" key="2">
    <source>
        <dbReference type="ARBA" id="ARBA00022448"/>
    </source>
</evidence>
<dbReference type="Pfam" id="PF10487">
    <property type="entry name" value="Nup188_N"/>
    <property type="match status" value="1"/>
</dbReference>
<evidence type="ECO:0000259" key="11">
    <source>
        <dbReference type="Pfam" id="PF18378"/>
    </source>
</evidence>
<dbReference type="Pfam" id="PF21093">
    <property type="entry name" value="Nup188_N-subdom_III"/>
    <property type="match status" value="2"/>
</dbReference>
<accession>J3NIE8</accession>
<reference evidence="14" key="5">
    <citation type="submission" date="2018-04" db="UniProtKB">
        <authorList>
            <consortium name="EnsemblFungi"/>
        </authorList>
    </citation>
    <scope>IDENTIFICATION</scope>
    <source>
        <strain evidence="14">R3-111a-1</strain>
    </source>
</reference>
<evidence type="ECO:0000256" key="3">
    <source>
        <dbReference type="ARBA" id="ARBA00022816"/>
    </source>
</evidence>
<keyword evidence="2" id="KW-0813">Transport</keyword>
<keyword evidence="3" id="KW-0509">mRNA transport</keyword>